<accession>A0A915KYX0</accession>
<dbReference type="Proteomes" id="UP000887565">
    <property type="component" value="Unplaced"/>
</dbReference>
<protein>
    <submittedName>
        <fullName evidence="2">Uncharacterized protein</fullName>
    </submittedName>
</protein>
<sequence length="141" mass="16383">MSNVSKKLISARATTVYDQKIAATSKNAKSLKSACTNKVDRLESEVFEFWNRNEKFDSIPDKYSVDIFVCGRKITEFAGDYVELRAFIFALHPTYKSNRKFVIRENRDNKPPRCMTVLAKLAFEQLRKRIAHFINLGRRNV</sequence>
<keyword evidence="1" id="KW-1185">Reference proteome</keyword>
<evidence type="ECO:0000313" key="2">
    <source>
        <dbReference type="WBParaSite" id="nRc.2.0.1.t44138-RA"/>
    </source>
</evidence>
<organism evidence="1 2">
    <name type="scientific">Romanomermis culicivorax</name>
    <name type="common">Nematode worm</name>
    <dbReference type="NCBI Taxonomy" id="13658"/>
    <lineage>
        <taxon>Eukaryota</taxon>
        <taxon>Metazoa</taxon>
        <taxon>Ecdysozoa</taxon>
        <taxon>Nematoda</taxon>
        <taxon>Enoplea</taxon>
        <taxon>Dorylaimia</taxon>
        <taxon>Mermithida</taxon>
        <taxon>Mermithoidea</taxon>
        <taxon>Mermithidae</taxon>
        <taxon>Romanomermis</taxon>
    </lineage>
</organism>
<evidence type="ECO:0000313" key="1">
    <source>
        <dbReference type="Proteomes" id="UP000887565"/>
    </source>
</evidence>
<dbReference type="AlphaFoldDB" id="A0A915KYX0"/>
<dbReference type="WBParaSite" id="nRc.2.0.1.t44138-RA">
    <property type="protein sequence ID" value="nRc.2.0.1.t44138-RA"/>
    <property type="gene ID" value="nRc.2.0.1.g44138"/>
</dbReference>
<name>A0A915KYX0_ROMCU</name>
<reference evidence="2" key="1">
    <citation type="submission" date="2022-11" db="UniProtKB">
        <authorList>
            <consortium name="WormBaseParasite"/>
        </authorList>
    </citation>
    <scope>IDENTIFICATION</scope>
</reference>
<proteinExistence type="predicted"/>